<accession>A0A1M6L0G3</accession>
<keyword evidence="1" id="KW-1133">Transmembrane helix</keyword>
<keyword evidence="1" id="KW-0812">Transmembrane</keyword>
<dbReference type="STRING" id="1121302.SAMN02745163_02353"/>
<evidence type="ECO:0000313" key="2">
    <source>
        <dbReference type="EMBL" id="SHJ64755.1"/>
    </source>
</evidence>
<gene>
    <name evidence="2" type="ORF">SAMN02745163_02353</name>
</gene>
<dbReference type="Proteomes" id="UP000184310">
    <property type="component" value="Unassembled WGS sequence"/>
</dbReference>
<keyword evidence="1" id="KW-0472">Membrane</keyword>
<dbReference type="RefSeq" id="WP_072987566.1">
    <property type="nucleotide sequence ID" value="NZ_FQZB01000009.1"/>
</dbReference>
<dbReference type="EMBL" id="FQZB01000009">
    <property type="protein sequence ID" value="SHJ64755.1"/>
    <property type="molecule type" value="Genomic_DNA"/>
</dbReference>
<keyword evidence="3" id="KW-1185">Reference proteome</keyword>
<protein>
    <submittedName>
        <fullName evidence="2">Uncharacterized protein</fullName>
    </submittedName>
</protein>
<evidence type="ECO:0000256" key="1">
    <source>
        <dbReference type="SAM" id="Phobius"/>
    </source>
</evidence>
<feature type="transmembrane region" description="Helical" evidence="1">
    <location>
        <begin position="29"/>
        <end position="49"/>
    </location>
</feature>
<organism evidence="2 3">
    <name type="scientific">Clostridium cavendishii DSM 21758</name>
    <dbReference type="NCBI Taxonomy" id="1121302"/>
    <lineage>
        <taxon>Bacteria</taxon>
        <taxon>Bacillati</taxon>
        <taxon>Bacillota</taxon>
        <taxon>Clostridia</taxon>
        <taxon>Eubacteriales</taxon>
        <taxon>Clostridiaceae</taxon>
        <taxon>Clostridium</taxon>
    </lineage>
</organism>
<sequence>MNDLEIHKLKKIKKIYDKKNIRDKSLIKLLSKIIIGLIIFSAIILYLGADKIETIVQKVIKI</sequence>
<name>A0A1M6L0G3_9CLOT</name>
<reference evidence="2 3" key="1">
    <citation type="submission" date="2016-11" db="EMBL/GenBank/DDBJ databases">
        <authorList>
            <person name="Jaros S."/>
            <person name="Januszkiewicz K."/>
            <person name="Wedrychowicz H."/>
        </authorList>
    </citation>
    <scope>NUCLEOTIDE SEQUENCE [LARGE SCALE GENOMIC DNA]</scope>
    <source>
        <strain evidence="2 3">DSM 21758</strain>
    </source>
</reference>
<proteinExistence type="predicted"/>
<evidence type="ECO:0000313" key="3">
    <source>
        <dbReference type="Proteomes" id="UP000184310"/>
    </source>
</evidence>
<dbReference type="AlphaFoldDB" id="A0A1M6L0G3"/>